<gene>
    <name evidence="7" type="ORF">SCHPADRAFT_474101</name>
</gene>
<evidence type="ECO:0000256" key="5">
    <source>
        <dbReference type="ARBA" id="ARBA00023242"/>
    </source>
</evidence>
<sequence>MFTSVSSKAFSFASPSTSFEQTPVNPSPSSSSTPTKGYLAFPRGRPPTHEERFRAFLHKSSSNPPVIVPLPESNGAKERLDTAWREREQSEVERKRAREAKEREEALKGEKDWVRSGGVLRDAEGRRDYARTAEVRKLVEVEDAQRRALSRWEAYETAWTKLNTSTELLSFGDIPWPLTSKPDNPGQLRDKTAIAQFLFETLHIPGVKSSRKDRLRTSLLRWHPDKLGALIARVKEEDVEAVKDAVDAVVISLMELQEQEKVVVDHP</sequence>
<evidence type="ECO:0000313" key="7">
    <source>
        <dbReference type="EMBL" id="KLO11395.1"/>
    </source>
</evidence>
<accession>A0A0H2RHP4</accession>
<keyword evidence="5" id="KW-0539">Nucleus</keyword>
<feature type="compositionally biased region" description="Polar residues" evidence="6">
    <location>
        <begin position="1"/>
        <end position="24"/>
    </location>
</feature>
<evidence type="ECO:0000256" key="4">
    <source>
        <dbReference type="ARBA" id="ARBA00023043"/>
    </source>
</evidence>
<dbReference type="EMBL" id="KQ086001">
    <property type="protein sequence ID" value="KLO11395.1"/>
    <property type="molecule type" value="Genomic_DNA"/>
</dbReference>
<dbReference type="AlphaFoldDB" id="A0A0H2RHP4"/>
<evidence type="ECO:0000256" key="3">
    <source>
        <dbReference type="ARBA" id="ARBA00022737"/>
    </source>
</evidence>
<proteinExistence type="predicted"/>
<dbReference type="InterPro" id="IPR038753">
    <property type="entry name" value="NFKBIL1"/>
</dbReference>
<dbReference type="OrthoDB" id="3241983at2759"/>
<dbReference type="GO" id="GO:0005634">
    <property type="term" value="C:nucleus"/>
    <property type="evidence" value="ECO:0007669"/>
    <property type="project" value="UniProtKB-SubCell"/>
</dbReference>
<feature type="region of interest" description="Disordered" evidence="6">
    <location>
        <begin position="1"/>
        <end position="97"/>
    </location>
</feature>
<dbReference type="PANTHER" id="PTHR15263:SF1">
    <property type="entry name" value="NF-KAPPA-B INHIBITOR-LIKE PROTEIN 1"/>
    <property type="match status" value="1"/>
</dbReference>
<name>A0A0H2RHP4_9AGAM</name>
<evidence type="ECO:0000256" key="6">
    <source>
        <dbReference type="SAM" id="MobiDB-lite"/>
    </source>
</evidence>
<dbReference type="GO" id="GO:0043124">
    <property type="term" value="P:negative regulation of canonical NF-kappaB signal transduction"/>
    <property type="evidence" value="ECO:0007669"/>
    <property type="project" value="InterPro"/>
</dbReference>
<dbReference type="InParanoid" id="A0A0H2RHP4"/>
<keyword evidence="3" id="KW-0677">Repeat</keyword>
<feature type="compositionally biased region" description="Basic and acidic residues" evidence="6">
    <location>
        <begin position="75"/>
        <end position="97"/>
    </location>
</feature>
<evidence type="ECO:0000313" key="8">
    <source>
        <dbReference type="Proteomes" id="UP000053477"/>
    </source>
</evidence>
<reference evidence="7 8" key="1">
    <citation type="submission" date="2015-04" db="EMBL/GenBank/DDBJ databases">
        <title>Complete genome sequence of Schizopora paradoxa KUC8140, a cosmopolitan wood degrader in East Asia.</title>
        <authorList>
            <consortium name="DOE Joint Genome Institute"/>
            <person name="Min B."/>
            <person name="Park H."/>
            <person name="Jang Y."/>
            <person name="Kim J.-J."/>
            <person name="Kim K.H."/>
            <person name="Pangilinan J."/>
            <person name="Lipzen A."/>
            <person name="Riley R."/>
            <person name="Grigoriev I.V."/>
            <person name="Spatafora J.W."/>
            <person name="Choi I.-G."/>
        </authorList>
    </citation>
    <scope>NUCLEOTIDE SEQUENCE [LARGE SCALE GENOMIC DNA]</scope>
    <source>
        <strain evidence="7 8">KUC8140</strain>
    </source>
</reference>
<keyword evidence="2" id="KW-0597">Phosphoprotein</keyword>
<dbReference type="PANTHER" id="PTHR15263">
    <property type="entry name" value="I-KAPPA-B-LIKE PROTEIN IKBL"/>
    <property type="match status" value="1"/>
</dbReference>
<keyword evidence="8" id="KW-1185">Reference proteome</keyword>
<organism evidence="7 8">
    <name type="scientific">Schizopora paradoxa</name>
    <dbReference type="NCBI Taxonomy" id="27342"/>
    <lineage>
        <taxon>Eukaryota</taxon>
        <taxon>Fungi</taxon>
        <taxon>Dikarya</taxon>
        <taxon>Basidiomycota</taxon>
        <taxon>Agaricomycotina</taxon>
        <taxon>Agaricomycetes</taxon>
        <taxon>Hymenochaetales</taxon>
        <taxon>Schizoporaceae</taxon>
        <taxon>Schizopora</taxon>
    </lineage>
</organism>
<keyword evidence="4" id="KW-0040">ANK repeat</keyword>
<dbReference type="STRING" id="27342.A0A0H2RHP4"/>
<protein>
    <submittedName>
        <fullName evidence="7">Uncharacterized protein</fullName>
    </submittedName>
</protein>
<evidence type="ECO:0000256" key="1">
    <source>
        <dbReference type="ARBA" id="ARBA00004123"/>
    </source>
</evidence>
<comment type="subcellular location">
    <subcellularLocation>
        <location evidence="1">Nucleus</location>
    </subcellularLocation>
</comment>
<evidence type="ECO:0000256" key="2">
    <source>
        <dbReference type="ARBA" id="ARBA00022553"/>
    </source>
</evidence>
<dbReference type="Proteomes" id="UP000053477">
    <property type="component" value="Unassembled WGS sequence"/>
</dbReference>